<gene>
    <name evidence="5" type="ORF">SAMN05660923_02203</name>
</gene>
<dbReference type="AlphaFoldDB" id="A0A1H3BB78"/>
<name>A0A1H3BB78_9FIRM</name>
<dbReference type="CDD" id="cd12107">
    <property type="entry name" value="Hemerythrin"/>
    <property type="match status" value="1"/>
</dbReference>
<reference evidence="5 6" key="1">
    <citation type="submission" date="2016-10" db="EMBL/GenBank/DDBJ databases">
        <authorList>
            <person name="de Groot N.N."/>
        </authorList>
    </citation>
    <scope>NUCLEOTIDE SEQUENCE [LARGE SCALE GENOMIC DNA]</scope>
    <source>
        <strain evidence="5 6">DSM 23310</strain>
    </source>
</reference>
<dbReference type="Proteomes" id="UP000198828">
    <property type="component" value="Unassembled WGS sequence"/>
</dbReference>
<dbReference type="NCBIfam" id="TIGR02481">
    <property type="entry name" value="hemeryth_dom"/>
    <property type="match status" value="1"/>
</dbReference>
<dbReference type="InterPro" id="IPR050669">
    <property type="entry name" value="Hemerythrin"/>
</dbReference>
<organism evidence="5 6">
    <name type="scientific">Tepidimicrobium xylanilyticum</name>
    <dbReference type="NCBI Taxonomy" id="1123352"/>
    <lineage>
        <taxon>Bacteria</taxon>
        <taxon>Bacillati</taxon>
        <taxon>Bacillota</taxon>
        <taxon>Tissierellia</taxon>
        <taxon>Tissierellales</taxon>
        <taxon>Tepidimicrobiaceae</taxon>
        <taxon>Tepidimicrobium</taxon>
    </lineage>
</organism>
<proteinExistence type="inferred from homology"/>
<keyword evidence="6" id="KW-1185">Reference proteome</keyword>
<dbReference type="InterPro" id="IPR012312">
    <property type="entry name" value="Hemerythrin-like"/>
</dbReference>
<dbReference type="SUPFAM" id="SSF47188">
    <property type="entry name" value="Hemerythrin-like"/>
    <property type="match status" value="1"/>
</dbReference>
<evidence type="ECO:0000256" key="2">
    <source>
        <dbReference type="ARBA" id="ARBA00022723"/>
    </source>
</evidence>
<dbReference type="NCBIfam" id="NF033749">
    <property type="entry name" value="bact_hemeryth"/>
    <property type="match status" value="1"/>
</dbReference>
<dbReference type="Gene3D" id="1.20.120.50">
    <property type="entry name" value="Hemerythrin-like"/>
    <property type="match status" value="1"/>
</dbReference>
<dbReference type="GO" id="GO:0046872">
    <property type="term" value="F:metal ion binding"/>
    <property type="evidence" value="ECO:0007669"/>
    <property type="project" value="UniProtKB-KW"/>
</dbReference>
<keyword evidence="2" id="KW-0479">Metal-binding</keyword>
<evidence type="ECO:0000256" key="1">
    <source>
        <dbReference type="ARBA" id="ARBA00010587"/>
    </source>
</evidence>
<dbReference type="RefSeq" id="WP_093753654.1">
    <property type="nucleotide sequence ID" value="NZ_BSYN01000005.1"/>
</dbReference>
<dbReference type="InterPro" id="IPR012827">
    <property type="entry name" value="Hemerythrin_metal-bd"/>
</dbReference>
<feature type="domain" description="Hemerythrin-like" evidence="4">
    <location>
        <begin position="10"/>
        <end position="128"/>
    </location>
</feature>
<dbReference type="PANTHER" id="PTHR37164:SF1">
    <property type="entry name" value="BACTERIOHEMERYTHRIN"/>
    <property type="match status" value="1"/>
</dbReference>
<dbReference type="Pfam" id="PF01814">
    <property type="entry name" value="Hemerythrin"/>
    <property type="match status" value="1"/>
</dbReference>
<evidence type="ECO:0000313" key="5">
    <source>
        <dbReference type="EMBL" id="SDX38279.1"/>
    </source>
</evidence>
<comment type="similarity">
    <text evidence="1">Belongs to the hemerythrin family.</text>
</comment>
<dbReference type="PANTHER" id="PTHR37164">
    <property type="entry name" value="BACTERIOHEMERYTHRIN"/>
    <property type="match status" value="1"/>
</dbReference>
<dbReference type="EMBL" id="FNNG01000010">
    <property type="protein sequence ID" value="SDX38279.1"/>
    <property type="molecule type" value="Genomic_DNA"/>
</dbReference>
<protein>
    <submittedName>
        <fullName evidence="5">Hemerythrin</fullName>
    </submittedName>
</protein>
<evidence type="ECO:0000256" key="3">
    <source>
        <dbReference type="ARBA" id="ARBA00023004"/>
    </source>
</evidence>
<keyword evidence="3" id="KW-0408">Iron</keyword>
<dbReference type="OrthoDB" id="1706569at2"/>
<dbReference type="InterPro" id="IPR035938">
    <property type="entry name" value="Hemerythrin-like_sf"/>
</dbReference>
<evidence type="ECO:0000259" key="4">
    <source>
        <dbReference type="Pfam" id="PF01814"/>
    </source>
</evidence>
<sequence>MMWKERYRIGVDVIDNQHKELFDRLSRFIQTVQKDTIWEDKMDDVKETLDFMKEYVIYHFNDEERYQEEINYPELEEHREAHDKFREGINEYVRIFEQGQFNEEKIKEFAAKLMTWLIMHVGKMDQRIGEYVRSKGGNA</sequence>
<accession>A0A1H3BB78</accession>
<evidence type="ECO:0000313" key="6">
    <source>
        <dbReference type="Proteomes" id="UP000198828"/>
    </source>
</evidence>